<gene>
    <name evidence="6" type="ORF">D0466_03605</name>
</gene>
<protein>
    <submittedName>
        <fullName evidence="6">LLM class flavin-dependent oxidoreductase</fullName>
    </submittedName>
</protein>
<reference evidence="6 7" key="1">
    <citation type="submission" date="2018-08" db="EMBL/GenBank/DDBJ databases">
        <title>Bacillus chawlae sp. nov., Bacillus glennii sp. nov., and Bacillus saganii sp. nov. Isolated from the Vehicle Assembly Building at Kennedy Space Center where the Viking Spacecraft were Assembled.</title>
        <authorList>
            <person name="Seuylemezian A."/>
            <person name="Vaishampayan P."/>
        </authorList>
    </citation>
    <scope>NUCLEOTIDE SEQUENCE [LARGE SCALE GENOMIC DNA]</scope>
    <source>
        <strain evidence="6 7">V44-8</strain>
    </source>
</reference>
<evidence type="ECO:0000313" key="7">
    <source>
        <dbReference type="Proteomes" id="UP000262939"/>
    </source>
</evidence>
<dbReference type="AlphaFoldDB" id="A0A372LFE8"/>
<dbReference type="Pfam" id="PF00296">
    <property type="entry name" value="Bac_luciferase"/>
    <property type="match status" value="1"/>
</dbReference>
<comment type="caution">
    <text evidence="6">The sequence shown here is derived from an EMBL/GenBank/DDBJ whole genome shotgun (WGS) entry which is preliminary data.</text>
</comment>
<dbReference type="GO" id="GO:0016705">
    <property type="term" value="F:oxidoreductase activity, acting on paired donors, with incorporation or reduction of molecular oxygen"/>
    <property type="evidence" value="ECO:0007669"/>
    <property type="project" value="InterPro"/>
</dbReference>
<dbReference type="EMBL" id="QVTD01000003">
    <property type="protein sequence ID" value="RFU65010.1"/>
    <property type="molecule type" value="Genomic_DNA"/>
</dbReference>
<dbReference type="GO" id="GO:0004497">
    <property type="term" value="F:monooxygenase activity"/>
    <property type="evidence" value="ECO:0007669"/>
    <property type="project" value="UniProtKB-KW"/>
</dbReference>
<keyword evidence="2" id="KW-0288">FMN</keyword>
<keyword evidence="1" id="KW-0285">Flavoprotein</keyword>
<accession>A0A372LFE8</accession>
<evidence type="ECO:0000259" key="5">
    <source>
        <dbReference type="Pfam" id="PF00296"/>
    </source>
</evidence>
<evidence type="ECO:0000313" key="6">
    <source>
        <dbReference type="EMBL" id="RFU65010.1"/>
    </source>
</evidence>
<dbReference type="RefSeq" id="WP_117321186.1">
    <property type="nucleotide sequence ID" value="NZ_QVTD01000003.1"/>
</dbReference>
<dbReference type="Proteomes" id="UP000262939">
    <property type="component" value="Unassembled WGS sequence"/>
</dbReference>
<dbReference type="InterPro" id="IPR036661">
    <property type="entry name" value="Luciferase-like_sf"/>
</dbReference>
<dbReference type="Gene3D" id="3.20.20.30">
    <property type="entry name" value="Luciferase-like domain"/>
    <property type="match status" value="1"/>
</dbReference>
<dbReference type="InterPro" id="IPR050172">
    <property type="entry name" value="SsuD_RutA_monooxygenase"/>
</dbReference>
<evidence type="ECO:0000256" key="2">
    <source>
        <dbReference type="ARBA" id="ARBA00022643"/>
    </source>
</evidence>
<keyword evidence="4" id="KW-0503">Monooxygenase</keyword>
<proteinExistence type="predicted"/>
<dbReference type="PANTHER" id="PTHR42847">
    <property type="entry name" value="ALKANESULFONATE MONOOXYGENASE"/>
    <property type="match status" value="1"/>
</dbReference>
<evidence type="ECO:0000256" key="1">
    <source>
        <dbReference type="ARBA" id="ARBA00022630"/>
    </source>
</evidence>
<dbReference type="PANTHER" id="PTHR42847:SF4">
    <property type="entry name" value="ALKANESULFONATE MONOOXYGENASE-RELATED"/>
    <property type="match status" value="1"/>
</dbReference>
<organism evidence="6 7">
    <name type="scientific">Peribacillus glennii</name>
    <dbReference type="NCBI Taxonomy" id="2303991"/>
    <lineage>
        <taxon>Bacteria</taxon>
        <taxon>Bacillati</taxon>
        <taxon>Bacillota</taxon>
        <taxon>Bacilli</taxon>
        <taxon>Bacillales</taxon>
        <taxon>Bacillaceae</taxon>
        <taxon>Peribacillus</taxon>
    </lineage>
</organism>
<evidence type="ECO:0000256" key="4">
    <source>
        <dbReference type="ARBA" id="ARBA00023033"/>
    </source>
</evidence>
<feature type="domain" description="Luciferase-like" evidence="5">
    <location>
        <begin position="23"/>
        <end position="341"/>
    </location>
</feature>
<dbReference type="SUPFAM" id="SSF51679">
    <property type="entry name" value="Bacterial luciferase-like"/>
    <property type="match status" value="1"/>
</dbReference>
<sequence>MSRFDIFREAGNPMFNENKLKMGIFAPNLSNSCTMTLAESSFEPNFETNVKIAKLLEDAGYECIVPAARWRGFGGPTNLHGRCMETFTWSAAMAAVTEKIYLFCTSHVPTMHPIVAAKMISTIDDISQGRIGLNTVVGWFPKEMEMFGGTKMEHDKGYKYSTEWLEIVLRLWSEQYFDHKGEFFEIKDGFSEPKPVQNPRPVLISAGTSPAGRNYAARFTDFNFGYIESIEQASEWTKTVRKLAWEEYHREINTFTSSFVVCRPTEKEAKEYYDYYVREQGDWEVAKIITDMFGMHASSHSKEYLSMAQERFIGGFNGWPLVGTPEQVAEGLIKIANSGVSGTLVTFVDYLKEMPYFNENVLPLLEQAGIRNPVAKNNSITHKKEAESLIGSR</sequence>
<keyword evidence="3" id="KW-0560">Oxidoreductase</keyword>
<keyword evidence="7" id="KW-1185">Reference proteome</keyword>
<dbReference type="CDD" id="cd01094">
    <property type="entry name" value="Alkanesulfonate_monoxygenase"/>
    <property type="match status" value="1"/>
</dbReference>
<dbReference type="OrthoDB" id="9814695at2"/>
<evidence type="ECO:0000256" key="3">
    <source>
        <dbReference type="ARBA" id="ARBA00023002"/>
    </source>
</evidence>
<dbReference type="InterPro" id="IPR011251">
    <property type="entry name" value="Luciferase-like_dom"/>
</dbReference>
<name>A0A372LFE8_9BACI</name>